<dbReference type="Proteomes" id="UP001054945">
    <property type="component" value="Unassembled WGS sequence"/>
</dbReference>
<evidence type="ECO:0000313" key="1">
    <source>
        <dbReference type="EMBL" id="GIY76828.1"/>
    </source>
</evidence>
<comment type="caution">
    <text evidence="1">The sequence shown here is derived from an EMBL/GenBank/DDBJ whole genome shotgun (WGS) entry which is preliminary data.</text>
</comment>
<evidence type="ECO:0008006" key="3">
    <source>
        <dbReference type="Google" id="ProtNLM"/>
    </source>
</evidence>
<organism evidence="1 2">
    <name type="scientific">Caerostris extrusa</name>
    <name type="common">Bark spider</name>
    <name type="synonym">Caerostris bankana</name>
    <dbReference type="NCBI Taxonomy" id="172846"/>
    <lineage>
        <taxon>Eukaryota</taxon>
        <taxon>Metazoa</taxon>
        <taxon>Ecdysozoa</taxon>
        <taxon>Arthropoda</taxon>
        <taxon>Chelicerata</taxon>
        <taxon>Arachnida</taxon>
        <taxon>Araneae</taxon>
        <taxon>Araneomorphae</taxon>
        <taxon>Entelegynae</taxon>
        <taxon>Araneoidea</taxon>
        <taxon>Araneidae</taxon>
        <taxon>Caerostris</taxon>
    </lineage>
</organism>
<evidence type="ECO:0000313" key="2">
    <source>
        <dbReference type="Proteomes" id="UP001054945"/>
    </source>
</evidence>
<name>A0AAV4W3M2_CAEEX</name>
<reference evidence="1 2" key="1">
    <citation type="submission" date="2021-06" db="EMBL/GenBank/DDBJ databases">
        <title>Caerostris extrusa draft genome.</title>
        <authorList>
            <person name="Kono N."/>
            <person name="Arakawa K."/>
        </authorList>
    </citation>
    <scope>NUCLEOTIDE SEQUENCE [LARGE SCALE GENOMIC DNA]</scope>
</reference>
<gene>
    <name evidence="1" type="ORF">CEXT_96141</name>
</gene>
<protein>
    <recommendedName>
        <fullName evidence="3">Secreted protein</fullName>
    </recommendedName>
</protein>
<keyword evidence="2" id="KW-1185">Reference proteome</keyword>
<sequence>MFMGGVSVAFYGRRLLEFFLLSAPEPWTKTRTDQTEGWMGVEEKGWSGTGFLHYRSEWFSLWHNSGTYNFSISLLRHAV</sequence>
<dbReference type="AlphaFoldDB" id="A0AAV4W3M2"/>
<dbReference type="EMBL" id="BPLR01015536">
    <property type="protein sequence ID" value="GIY76828.1"/>
    <property type="molecule type" value="Genomic_DNA"/>
</dbReference>
<accession>A0AAV4W3M2</accession>
<proteinExistence type="predicted"/>